<gene>
    <name evidence="4" type="ORF">EZS27_011486</name>
</gene>
<dbReference type="PROSITE" id="PS50968">
    <property type="entry name" value="BIOTINYL_LIPOYL"/>
    <property type="match status" value="1"/>
</dbReference>
<organism evidence="4">
    <name type="scientific">termite gut metagenome</name>
    <dbReference type="NCBI Taxonomy" id="433724"/>
    <lineage>
        <taxon>unclassified sequences</taxon>
        <taxon>metagenomes</taxon>
        <taxon>organismal metagenomes</taxon>
    </lineage>
</organism>
<dbReference type="PANTHER" id="PTHR45266:SF3">
    <property type="entry name" value="OXALOACETATE DECARBOXYLASE ALPHA CHAIN"/>
    <property type="match status" value="1"/>
</dbReference>
<dbReference type="PANTHER" id="PTHR45266">
    <property type="entry name" value="OXALOACETATE DECARBOXYLASE ALPHA CHAIN"/>
    <property type="match status" value="1"/>
</dbReference>
<dbReference type="InterPro" id="IPR001882">
    <property type="entry name" value="Biotin_BS"/>
</dbReference>
<evidence type="ECO:0000259" key="2">
    <source>
        <dbReference type="PROSITE" id="PS50968"/>
    </source>
</evidence>
<dbReference type="InterPro" id="IPR013785">
    <property type="entry name" value="Aldolase_TIM"/>
</dbReference>
<dbReference type="SUPFAM" id="SSF51230">
    <property type="entry name" value="Single hybrid motif"/>
    <property type="match status" value="1"/>
</dbReference>
<sequence>MKREIRFSLVFRDMWQSSGKYVPRVDQLVKIAPAIIEMGCFARVETNGGGFEQINLLFGENPNKAVREWTKPFHKAGIQTHMLDRALNGIRMSPVPADVRKLFYKVKKVQGTDIARTFCGLNDVRNIAPSIEYAKAAGMISQCALSITFSPIHTVEYYTNLALELIQSGADEICIKDMAGIGRPASLGKIVANIKKAYPNVPVQYHSHAGPGLSMASVLEVCKAGCDYIDVSMEPLSWGTGHIDLISVHAMLKDAGFQVPDINMEAYMKVRSMIQELIDDFLGLYISPQNRLMNSLLIAPGLPGGMMGSLMADLETNLESINKYKEKNNLPPMTQDQLLIKLFDEVAYVWPRVGYPPLVTPFSQYVKNLAMMNVIALEKGKERWGMIADDIWDMILGKSGRLPGKLAPEIIEKAEREERNFFDGNPQDNYPDALDKYRKLMKENNWETGEDDEELFEYAMHPAQYEAYKSGKAKDDFLADVAKRKAKKNKTTGGDTQPQTLTVQVDGQAYRVTVAYGDAKLPPVAAASNVPVASGEGKELLSPLEGKFFLTKNASETPLKVGDTVKTGDVLCYVEAMKTYNAIRAEFAGTITAICVNSGDAVLEDDVLMKIQ</sequence>
<dbReference type="Gene3D" id="2.40.50.100">
    <property type="match status" value="1"/>
</dbReference>
<comment type="caution">
    <text evidence="4">The sequence shown here is derived from an EMBL/GenBank/DDBJ whole genome shotgun (WGS) entry which is preliminary data.</text>
</comment>
<proteinExistence type="predicted"/>
<dbReference type="PROSITE" id="PS50991">
    <property type="entry name" value="PYR_CT"/>
    <property type="match status" value="1"/>
</dbReference>
<dbReference type="InterPro" id="IPR050709">
    <property type="entry name" value="Biotin_Carboxyl_Carrier/Decarb"/>
</dbReference>
<reference evidence="4" key="1">
    <citation type="submission" date="2019-03" db="EMBL/GenBank/DDBJ databases">
        <title>Single cell metagenomics reveals metabolic interactions within the superorganism composed of flagellate Streblomastix strix and complex community of Bacteroidetes bacteria on its surface.</title>
        <authorList>
            <person name="Treitli S.C."/>
            <person name="Kolisko M."/>
            <person name="Husnik F."/>
            <person name="Keeling P."/>
            <person name="Hampl V."/>
        </authorList>
    </citation>
    <scope>NUCLEOTIDE SEQUENCE</scope>
    <source>
        <strain evidence="4">STM</strain>
    </source>
</reference>
<dbReference type="PROSITE" id="PS00188">
    <property type="entry name" value="BIOTIN"/>
    <property type="match status" value="1"/>
</dbReference>
<dbReference type="CDD" id="cd06850">
    <property type="entry name" value="biotinyl_domain"/>
    <property type="match status" value="1"/>
</dbReference>
<accession>A0A5J4S4F8</accession>
<dbReference type="EC" id="4.1.1.112" evidence="4"/>
<dbReference type="InterPro" id="IPR000089">
    <property type="entry name" value="Biotin_lipoyl"/>
</dbReference>
<dbReference type="Gene3D" id="3.20.20.70">
    <property type="entry name" value="Aldolase class I"/>
    <property type="match status" value="1"/>
</dbReference>
<protein>
    <submittedName>
        <fullName evidence="4">Oxaloacetate decarboxylase alpha subunit</fullName>
        <ecNumber evidence="4">4.1.1.112</ecNumber>
    </submittedName>
</protein>
<keyword evidence="4" id="KW-0456">Lyase</keyword>
<dbReference type="SUPFAM" id="SSF89000">
    <property type="entry name" value="post-HMGL domain-like"/>
    <property type="match status" value="1"/>
</dbReference>
<dbReference type="EMBL" id="SNRY01000444">
    <property type="protein sequence ID" value="KAA6340658.1"/>
    <property type="molecule type" value="Genomic_DNA"/>
</dbReference>
<name>A0A5J4S4F8_9ZZZZ</name>
<dbReference type="InterPro" id="IPR011053">
    <property type="entry name" value="Single_hybrid_motif"/>
</dbReference>
<dbReference type="GO" id="GO:0008948">
    <property type="term" value="F:oxaloacetate decarboxylase activity"/>
    <property type="evidence" value="ECO:0007669"/>
    <property type="project" value="UniProtKB-EC"/>
</dbReference>
<dbReference type="AlphaFoldDB" id="A0A5J4S4F8"/>
<dbReference type="SUPFAM" id="SSF51569">
    <property type="entry name" value="Aldolase"/>
    <property type="match status" value="1"/>
</dbReference>
<evidence type="ECO:0000256" key="1">
    <source>
        <dbReference type="ARBA" id="ARBA00023267"/>
    </source>
</evidence>
<dbReference type="Pfam" id="PF02436">
    <property type="entry name" value="PYC_OADA"/>
    <property type="match status" value="1"/>
</dbReference>
<dbReference type="GO" id="GO:0004736">
    <property type="term" value="F:pyruvate carboxylase activity"/>
    <property type="evidence" value="ECO:0007669"/>
    <property type="project" value="UniProtKB-ARBA"/>
</dbReference>
<feature type="domain" description="Lipoyl-binding" evidence="2">
    <location>
        <begin position="537"/>
        <end position="612"/>
    </location>
</feature>
<evidence type="ECO:0000259" key="3">
    <source>
        <dbReference type="PROSITE" id="PS50991"/>
    </source>
</evidence>
<keyword evidence="1" id="KW-0092">Biotin</keyword>
<dbReference type="Pfam" id="PF00682">
    <property type="entry name" value="HMGL-like"/>
    <property type="match status" value="1"/>
</dbReference>
<dbReference type="Pfam" id="PF00364">
    <property type="entry name" value="Biotin_lipoyl"/>
    <property type="match status" value="1"/>
</dbReference>
<evidence type="ECO:0000313" key="4">
    <source>
        <dbReference type="EMBL" id="KAA6340658.1"/>
    </source>
</evidence>
<dbReference type="InterPro" id="IPR000891">
    <property type="entry name" value="PYR_CT"/>
</dbReference>
<feature type="domain" description="Pyruvate carboxyltransferase" evidence="3">
    <location>
        <begin position="4"/>
        <end position="268"/>
    </location>
</feature>
<dbReference type="InterPro" id="IPR003379">
    <property type="entry name" value="Carboxylase_cons_dom"/>
</dbReference>